<feature type="domain" description="Homeobox" evidence="4">
    <location>
        <begin position="264"/>
        <end position="334"/>
    </location>
</feature>
<keyword evidence="2 3" id="KW-0371">Homeobox</keyword>
<keyword evidence="2 3" id="KW-0539">Nucleus</keyword>
<comment type="subcellular location">
    <subcellularLocation>
        <location evidence="1 2 3">Nucleus</location>
    </subcellularLocation>
</comment>
<name>A0A0K0FQ97_STRVS</name>
<dbReference type="PROSITE" id="PS50071">
    <property type="entry name" value="HOMEOBOX_2"/>
    <property type="match status" value="1"/>
</dbReference>
<dbReference type="PANTHER" id="PTHR15116:SF16">
    <property type="entry name" value="DEFECTIVE PROVENTRICULUS, ISOFORM A"/>
    <property type="match status" value="1"/>
</dbReference>
<dbReference type="InterPro" id="IPR001356">
    <property type="entry name" value="HD"/>
</dbReference>
<dbReference type="SUPFAM" id="SSF46689">
    <property type="entry name" value="Homeodomain-like"/>
    <property type="match status" value="1"/>
</dbReference>
<dbReference type="Proteomes" id="UP000035680">
    <property type="component" value="Unassembled WGS sequence"/>
</dbReference>
<dbReference type="Pfam" id="PF00046">
    <property type="entry name" value="Homeodomain"/>
    <property type="match status" value="1"/>
</dbReference>
<dbReference type="Gene3D" id="1.10.10.60">
    <property type="entry name" value="Homeodomain-like"/>
    <property type="match status" value="1"/>
</dbReference>
<protein>
    <submittedName>
        <fullName evidence="6">Homeobox domain-containing protein</fullName>
    </submittedName>
</protein>
<accession>A0A0K0FQ97</accession>
<dbReference type="WBParaSite" id="SVE_1158300.1">
    <property type="protein sequence ID" value="SVE_1158300.1"/>
    <property type="gene ID" value="SVE_1158300"/>
</dbReference>
<dbReference type="GO" id="GO:0000978">
    <property type="term" value="F:RNA polymerase II cis-regulatory region sequence-specific DNA binding"/>
    <property type="evidence" value="ECO:0007669"/>
    <property type="project" value="TreeGrafter"/>
</dbReference>
<dbReference type="PANTHER" id="PTHR15116">
    <property type="entry name" value="DNA-BINDING PROTEIN SATB FAMILY MEMBER"/>
    <property type="match status" value="1"/>
</dbReference>
<dbReference type="AlphaFoldDB" id="A0A0K0FQ97"/>
<reference evidence="6" key="2">
    <citation type="submission" date="2015-08" db="UniProtKB">
        <authorList>
            <consortium name="WormBaseParasite"/>
        </authorList>
    </citation>
    <scope>IDENTIFICATION</scope>
</reference>
<dbReference type="GO" id="GO:0005634">
    <property type="term" value="C:nucleus"/>
    <property type="evidence" value="ECO:0007669"/>
    <property type="project" value="UniProtKB-SubCell"/>
</dbReference>
<sequence>MQNDGHQMLFEAEKERTVKVTCNTPLKGICIDTMATFGLGHLIHITKVSVKTSDYKYLTFDAYIPDLNLNVGALRHIFGDFLIVKLHLNGKIEDYSKHDLKKTLCYNLLNLLIKKYPKIKDSITDVTHRNIIKDIEGDSPIKDSLKSLLAVNNLLEEELKVLNKSTEESPIRRNIPINDIKKEVPEDCDPQKSENHNTRNIIKTVELDTSINNQKTSNNKNIKPPEVPTNNTLFNNNEALLEILNHTPPPQIIEEKPSKKKSQSQYRSRITFSHKNETPFLEKWFTLTKKPSPIELQQIADYLNNSSNRPEDAKITSQNVKIWFKNRRAKTNKKS</sequence>
<reference evidence="5" key="1">
    <citation type="submission" date="2014-07" db="EMBL/GenBank/DDBJ databases">
        <authorList>
            <person name="Martin A.A"/>
            <person name="De Silva N."/>
        </authorList>
    </citation>
    <scope>NUCLEOTIDE SEQUENCE</scope>
</reference>
<proteinExistence type="predicted"/>
<dbReference type="CDD" id="cd00086">
    <property type="entry name" value="homeodomain"/>
    <property type="match status" value="1"/>
</dbReference>
<dbReference type="InterPro" id="IPR009057">
    <property type="entry name" value="Homeodomain-like_sf"/>
</dbReference>
<keyword evidence="5" id="KW-1185">Reference proteome</keyword>
<organism evidence="5 6">
    <name type="scientific">Strongyloides venezuelensis</name>
    <name type="common">Threadworm</name>
    <dbReference type="NCBI Taxonomy" id="75913"/>
    <lineage>
        <taxon>Eukaryota</taxon>
        <taxon>Metazoa</taxon>
        <taxon>Ecdysozoa</taxon>
        <taxon>Nematoda</taxon>
        <taxon>Chromadorea</taxon>
        <taxon>Rhabditida</taxon>
        <taxon>Tylenchina</taxon>
        <taxon>Panagrolaimomorpha</taxon>
        <taxon>Strongyloidoidea</taxon>
        <taxon>Strongyloididae</taxon>
        <taxon>Strongyloides</taxon>
    </lineage>
</organism>
<feature type="DNA-binding region" description="Homeobox" evidence="2">
    <location>
        <begin position="266"/>
        <end position="335"/>
    </location>
</feature>
<evidence type="ECO:0000256" key="3">
    <source>
        <dbReference type="RuleBase" id="RU000682"/>
    </source>
</evidence>
<dbReference type="InterPro" id="IPR039673">
    <property type="entry name" value="SATB1/SATB2"/>
</dbReference>
<evidence type="ECO:0000256" key="2">
    <source>
        <dbReference type="PROSITE-ProRule" id="PRU00108"/>
    </source>
</evidence>
<keyword evidence="2 3" id="KW-0238">DNA-binding</keyword>
<evidence type="ECO:0000313" key="5">
    <source>
        <dbReference type="Proteomes" id="UP000035680"/>
    </source>
</evidence>
<dbReference type="STRING" id="75913.A0A0K0FQ97"/>
<evidence type="ECO:0000313" key="6">
    <source>
        <dbReference type="WBParaSite" id="SVE_1158300.1"/>
    </source>
</evidence>
<dbReference type="GO" id="GO:0000981">
    <property type="term" value="F:DNA-binding transcription factor activity, RNA polymerase II-specific"/>
    <property type="evidence" value="ECO:0007669"/>
    <property type="project" value="TreeGrafter"/>
</dbReference>
<evidence type="ECO:0000259" key="4">
    <source>
        <dbReference type="PROSITE" id="PS50071"/>
    </source>
</evidence>
<dbReference type="SMART" id="SM00389">
    <property type="entry name" value="HOX"/>
    <property type="match status" value="1"/>
</dbReference>
<evidence type="ECO:0000256" key="1">
    <source>
        <dbReference type="ARBA" id="ARBA00004123"/>
    </source>
</evidence>
<dbReference type="GO" id="GO:0006338">
    <property type="term" value="P:chromatin remodeling"/>
    <property type="evidence" value="ECO:0007669"/>
    <property type="project" value="InterPro"/>
</dbReference>